<organism evidence="1 2">
    <name type="scientific">Panicum miliaceum</name>
    <name type="common">Proso millet</name>
    <name type="synonym">Broomcorn millet</name>
    <dbReference type="NCBI Taxonomy" id="4540"/>
    <lineage>
        <taxon>Eukaryota</taxon>
        <taxon>Viridiplantae</taxon>
        <taxon>Streptophyta</taxon>
        <taxon>Embryophyta</taxon>
        <taxon>Tracheophyta</taxon>
        <taxon>Spermatophyta</taxon>
        <taxon>Magnoliopsida</taxon>
        <taxon>Liliopsida</taxon>
        <taxon>Poales</taxon>
        <taxon>Poaceae</taxon>
        <taxon>PACMAD clade</taxon>
        <taxon>Panicoideae</taxon>
        <taxon>Panicodae</taxon>
        <taxon>Paniceae</taxon>
        <taxon>Panicinae</taxon>
        <taxon>Panicum</taxon>
        <taxon>Panicum sect. Panicum</taxon>
    </lineage>
</organism>
<sequence>MARAGRLDSVHDASCAEAQACLTALTAISAQVPLPTYRQLPCGEADSAKRDIATLAYGEDKQLSAGCSPRYVI</sequence>
<accession>A0A3L6QUF6</accession>
<name>A0A3L6QUF6_PANMI</name>
<gene>
    <name evidence="1" type="ORF">C2845_PM04G13040</name>
</gene>
<evidence type="ECO:0000313" key="2">
    <source>
        <dbReference type="Proteomes" id="UP000275267"/>
    </source>
</evidence>
<reference evidence="2" key="1">
    <citation type="journal article" date="2019" name="Nat. Commun.">
        <title>The genome of broomcorn millet.</title>
        <authorList>
            <person name="Zou C."/>
            <person name="Miki D."/>
            <person name="Li D."/>
            <person name="Tang Q."/>
            <person name="Xiao L."/>
            <person name="Rajput S."/>
            <person name="Deng P."/>
            <person name="Jia W."/>
            <person name="Huang R."/>
            <person name="Zhang M."/>
            <person name="Sun Y."/>
            <person name="Hu J."/>
            <person name="Fu X."/>
            <person name="Schnable P.S."/>
            <person name="Li F."/>
            <person name="Zhang H."/>
            <person name="Feng B."/>
            <person name="Zhu X."/>
            <person name="Liu R."/>
            <person name="Schnable J.C."/>
            <person name="Zhu J.-K."/>
            <person name="Zhang H."/>
        </authorList>
    </citation>
    <scope>NUCLEOTIDE SEQUENCE [LARGE SCALE GENOMIC DNA]</scope>
</reference>
<evidence type="ECO:0000313" key="1">
    <source>
        <dbReference type="EMBL" id="RLM87169.1"/>
    </source>
</evidence>
<dbReference type="EMBL" id="PQIB02000011">
    <property type="protein sequence ID" value="RLM87169.1"/>
    <property type="molecule type" value="Genomic_DNA"/>
</dbReference>
<dbReference type="Proteomes" id="UP000275267">
    <property type="component" value="Unassembled WGS sequence"/>
</dbReference>
<proteinExistence type="predicted"/>
<protein>
    <submittedName>
        <fullName evidence="1">Uncharacterized protein</fullName>
    </submittedName>
</protein>
<comment type="caution">
    <text evidence="1">The sequence shown here is derived from an EMBL/GenBank/DDBJ whole genome shotgun (WGS) entry which is preliminary data.</text>
</comment>
<keyword evidence="2" id="KW-1185">Reference proteome</keyword>
<dbReference type="AlphaFoldDB" id="A0A3L6QUF6"/>